<feature type="compositionally biased region" description="Low complexity" evidence="3">
    <location>
        <begin position="55"/>
        <end position="66"/>
    </location>
</feature>
<dbReference type="Proteomes" id="UP001430584">
    <property type="component" value="Unassembled WGS sequence"/>
</dbReference>
<reference evidence="4 5" key="1">
    <citation type="submission" date="2024-02" db="EMBL/GenBank/DDBJ databases">
        <title>De novo assembly and annotation of 12 fungi associated with fruit tree decline syndrome in Ontario, Canada.</title>
        <authorList>
            <person name="Sulman M."/>
            <person name="Ellouze W."/>
            <person name="Ilyukhin E."/>
        </authorList>
    </citation>
    <scope>NUCLEOTIDE SEQUENCE [LARGE SCALE GENOMIC DNA]</scope>
    <source>
        <strain evidence="4 5">FDS-637</strain>
    </source>
</reference>
<gene>
    <name evidence="4" type="ORF">SLS55_003117</name>
</gene>
<proteinExistence type="predicted"/>
<feature type="region of interest" description="Disordered" evidence="3">
    <location>
        <begin position="53"/>
        <end position="81"/>
    </location>
</feature>
<dbReference type="EC" id="4.3.2.9" evidence="1"/>
<evidence type="ECO:0000256" key="1">
    <source>
        <dbReference type="ARBA" id="ARBA00012346"/>
    </source>
</evidence>
<feature type="region of interest" description="Disordered" evidence="3">
    <location>
        <begin position="125"/>
        <end position="148"/>
    </location>
</feature>
<dbReference type="RefSeq" id="XP_066634716.1">
    <property type="nucleotide sequence ID" value="XM_066774597.1"/>
</dbReference>
<dbReference type="PANTHER" id="PTHR12935">
    <property type="entry name" value="GAMMA-GLUTAMYLCYCLOTRANSFERASE"/>
    <property type="match status" value="1"/>
</dbReference>
<name>A0ABR3CM32_9PEZI</name>
<dbReference type="EMBL" id="JAJVCZ030000003">
    <property type="protein sequence ID" value="KAL0261687.1"/>
    <property type="molecule type" value="Genomic_DNA"/>
</dbReference>
<dbReference type="InterPro" id="IPR017939">
    <property type="entry name" value="G-Glutamylcylcotransferase"/>
</dbReference>
<sequence length="219" mass="24062">MINLWLDQMHRRCPSSVYLGVGRLHESNSSSNNSAGWRWIINERGYANVVEVELSSSSSNTSSTTTAAKKDEEKEKEENEEDVVYGTVYALPSTSGDEASLDAAEGVPRVYGKEYHTVDFWPHAKTTTTTTGEGDEKEMENGASSPPASDLFVDVANVAPRRVDGVLVYVDRRRTAESEPRAEYVDRINAGVRDAVALGVPQSWVDACVGRFVPEAEEN</sequence>
<accession>A0ABR3CM32</accession>
<protein>
    <recommendedName>
        <fullName evidence="1">gamma-glutamylcyclotransferase</fullName>
        <ecNumber evidence="1">4.3.2.9</ecNumber>
    </recommendedName>
</protein>
<keyword evidence="5" id="KW-1185">Reference proteome</keyword>
<comment type="caution">
    <text evidence="4">The sequence shown here is derived from an EMBL/GenBank/DDBJ whole genome shotgun (WGS) entry which is preliminary data.</text>
</comment>
<evidence type="ECO:0000313" key="5">
    <source>
        <dbReference type="Proteomes" id="UP001430584"/>
    </source>
</evidence>
<dbReference type="GeneID" id="92007202"/>
<feature type="compositionally biased region" description="Basic and acidic residues" evidence="3">
    <location>
        <begin position="68"/>
        <end position="77"/>
    </location>
</feature>
<dbReference type="Gene3D" id="3.10.490.10">
    <property type="entry name" value="Gamma-glutamyl cyclotransferase-like"/>
    <property type="match status" value="1"/>
</dbReference>
<keyword evidence="2" id="KW-0456">Lyase</keyword>
<evidence type="ECO:0000256" key="2">
    <source>
        <dbReference type="ARBA" id="ARBA00023239"/>
    </source>
</evidence>
<organism evidence="4 5">
    <name type="scientific">Diplodia seriata</name>
    <dbReference type="NCBI Taxonomy" id="420778"/>
    <lineage>
        <taxon>Eukaryota</taxon>
        <taxon>Fungi</taxon>
        <taxon>Dikarya</taxon>
        <taxon>Ascomycota</taxon>
        <taxon>Pezizomycotina</taxon>
        <taxon>Dothideomycetes</taxon>
        <taxon>Dothideomycetes incertae sedis</taxon>
        <taxon>Botryosphaeriales</taxon>
        <taxon>Botryosphaeriaceae</taxon>
        <taxon>Diplodia</taxon>
    </lineage>
</organism>
<dbReference type="PANTHER" id="PTHR12935:SF0">
    <property type="entry name" value="GAMMA-GLUTAMYLCYCLOTRANSFERASE"/>
    <property type="match status" value="1"/>
</dbReference>
<evidence type="ECO:0000313" key="4">
    <source>
        <dbReference type="EMBL" id="KAL0261687.1"/>
    </source>
</evidence>
<evidence type="ECO:0000256" key="3">
    <source>
        <dbReference type="SAM" id="MobiDB-lite"/>
    </source>
</evidence>